<proteinExistence type="predicted"/>
<name>A0A2H4J885_9CAUD</name>
<sequence>MAKTSDEKSSPLPEPQKQAPIGPVRVFRDTVFTSRTLILPSGACLAVAKGQARAFDDEQYQYLDAHTDFERLTE</sequence>
<gene>
    <name evidence="2" type="ORF">9F1_12</name>
</gene>
<organism evidence="2">
    <name type="scientific">uncultured Caudovirales phage</name>
    <dbReference type="NCBI Taxonomy" id="2100421"/>
    <lineage>
        <taxon>Viruses</taxon>
        <taxon>Duplodnaviria</taxon>
        <taxon>Heunggongvirae</taxon>
        <taxon>Uroviricota</taxon>
        <taxon>Caudoviricetes</taxon>
        <taxon>Peduoviridae</taxon>
        <taxon>Maltschvirus</taxon>
        <taxon>Maltschvirus maltsch</taxon>
    </lineage>
</organism>
<accession>A0A2H4J885</accession>
<dbReference type="EMBL" id="MF417926">
    <property type="protein sequence ID" value="ASN71470.1"/>
    <property type="molecule type" value="Genomic_DNA"/>
</dbReference>
<feature type="region of interest" description="Disordered" evidence="1">
    <location>
        <begin position="1"/>
        <end position="22"/>
    </location>
</feature>
<evidence type="ECO:0000256" key="1">
    <source>
        <dbReference type="SAM" id="MobiDB-lite"/>
    </source>
</evidence>
<reference evidence="2" key="1">
    <citation type="submission" date="2017-06" db="EMBL/GenBank/DDBJ databases">
        <title>Novel phages from South African skin metaviromes.</title>
        <authorList>
            <person name="van Zyl L.J."/>
            <person name="Abrahams Y."/>
            <person name="Stander E.A."/>
            <person name="Kirby B.M."/>
            <person name="Clavaud C."/>
            <person name="Farcet C."/>
            <person name="Breton L."/>
            <person name="Trindade M.I."/>
        </authorList>
    </citation>
    <scope>NUCLEOTIDE SEQUENCE</scope>
</reference>
<evidence type="ECO:0000313" key="2">
    <source>
        <dbReference type="EMBL" id="ASN71470.1"/>
    </source>
</evidence>
<protein>
    <submittedName>
        <fullName evidence="2">Uncharacterized protein</fullName>
    </submittedName>
</protein>